<keyword evidence="9" id="KW-1185">Reference proteome</keyword>
<dbReference type="PANTHER" id="PTHR24305">
    <property type="entry name" value="CYTOCHROME P450"/>
    <property type="match status" value="1"/>
</dbReference>
<dbReference type="AlphaFoldDB" id="A0A4Q4SUA9"/>
<gene>
    <name evidence="8" type="ORF">DL764_009688</name>
</gene>
<dbReference type="EMBL" id="QJNU01000965">
    <property type="protein sequence ID" value="RYO81951.1"/>
    <property type="molecule type" value="Genomic_DNA"/>
</dbReference>
<dbReference type="InterPro" id="IPR001128">
    <property type="entry name" value="Cyt_P450"/>
</dbReference>
<evidence type="ECO:0000313" key="9">
    <source>
        <dbReference type="Proteomes" id="UP000293360"/>
    </source>
</evidence>
<name>A0A4Q4SUA9_9PEZI</name>
<dbReference type="PRINTS" id="PR00463">
    <property type="entry name" value="EP450I"/>
</dbReference>
<dbReference type="PANTHER" id="PTHR24305:SF232">
    <property type="entry name" value="P450, PUTATIVE (EUROFUNG)-RELATED"/>
    <property type="match status" value="1"/>
</dbReference>
<keyword evidence="3 6" id="KW-0349">Heme</keyword>
<comment type="similarity">
    <text evidence="2">Belongs to the cytochrome P450 family.</text>
</comment>
<evidence type="ECO:0000256" key="3">
    <source>
        <dbReference type="ARBA" id="ARBA00022617"/>
    </source>
</evidence>
<dbReference type="InterPro" id="IPR036396">
    <property type="entry name" value="Cyt_P450_sf"/>
</dbReference>
<evidence type="ECO:0000256" key="2">
    <source>
        <dbReference type="ARBA" id="ARBA00010617"/>
    </source>
</evidence>
<keyword evidence="7" id="KW-0812">Transmembrane</keyword>
<dbReference type="SUPFAM" id="SSF48264">
    <property type="entry name" value="Cytochrome P450"/>
    <property type="match status" value="1"/>
</dbReference>
<dbReference type="Proteomes" id="UP000293360">
    <property type="component" value="Unassembled WGS sequence"/>
</dbReference>
<accession>A0A4Q4SUA9</accession>
<protein>
    <recommendedName>
        <fullName evidence="10">Cytochrome P450 monooxygenase</fullName>
    </recommendedName>
</protein>
<dbReference type="Gene3D" id="1.10.630.10">
    <property type="entry name" value="Cytochrome P450"/>
    <property type="match status" value="1"/>
</dbReference>
<keyword evidence="7" id="KW-1133">Transmembrane helix</keyword>
<dbReference type="InterPro" id="IPR002401">
    <property type="entry name" value="Cyt_P450_E_grp-I"/>
</dbReference>
<comment type="cofactor">
    <cofactor evidence="1 6">
        <name>heme</name>
        <dbReference type="ChEBI" id="CHEBI:30413"/>
    </cofactor>
</comment>
<evidence type="ECO:0000256" key="1">
    <source>
        <dbReference type="ARBA" id="ARBA00001971"/>
    </source>
</evidence>
<keyword evidence="4 6" id="KW-0479">Metal-binding</keyword>
<dbReference type="PRINTS" id="PR00385">
    <property type="entry name" value="P450"/>
</dbReference>
<dbReference type="OrthoDB" id="1470350at2759"/>
<reference evidence="8 9" key="1">
    <citation type="submission" date="2018-06" db="EMBL/GenBank/DDBJ databases">
        <title>Complete Genomes of Monosporascus.</title>
        <authorList>
            <person name="Robinson A.J."/>
            <person name="Natvig D.O."/>
        </authorList>
    </citation>
    <scope>NUCLEOTIDE SEQUENCE [LARGE SCALE GENOMIC DNA]</scope>
    <source>
        <strain evidence="8 9">CBS 110550</strain>
    </source>
</reference>
<keyword evidence="7" id="KW-0472">Membrane</keyword>
<dbReference type="GO" id="GO:0004497">
    <property type="term" value="F:monooxygenase activity"/>
    <property type="evidence" value="ECO:0007669"/>
    <property type="project" value="InterPro"/>
</dbReference>
<evidence type="ECO:0008006" key="10">
    <source>
        <dbReference type="Google" id="ProtNLM"/>
    </source>
</evidence>
<dbReference type="GO" id="GO:0020037">
    <property type="term" value="F:heme binding"/>
    <property type="evidence" value="ECO:0007669"/>
    <property type="project" value="InterPro"/>
</dbReference>
<evidence type="ECO:0000313" key="8">
    <source>
        <dbReference type="EMBL" id="RYO81951.1"/>
    </source>
</evidence>
<comment type="caution">
    <text evidence="8">The sequence shown here is derived from an EMBL/GenBank/DDBJ whole genome shotgun (WGS) entry which is preliminary data.</text>
</comment>
<dbReference type="GO" id="GO:0005506">
    <property type="term" value="F:iron ion binding"/>
    <property type="evidence" value="ECO:0007669"/>
    <property type="project" value="InterPro"/>
</dbReference>
<feature type="binding site" description="axial binding residue" evidence="6">
    <location>
        <position position="533"/>
    </location>
    <ligand>
        <name>heme</name>
        <dbReference type="ChEBI" id="CHEBI:30413"/>
    </ligand>
    <ligandPart>
        <name>Fe</name>
        <dbReference type="ChEBI" id="CHEBI:18248"/>
    </ligandPart>
</feature>
<evidence type="ECO:0000256" key="7">
    <source>
        <dbReference type="SAM" id="Phobius"/>
    </source>
</evidence>
<proteinExistence type="inferred from homology"/>
<evidence type="ECO:0000256" key="4">
    <source>
        <dbReference type="ARBA" id="ARBA00022723"/>
    </source>
</evidence>
<dbReference type="InterPro" id="IPR050121">
    <property type="entry name" value="Cytochrome_P450_monoxygenase"/>
</dbReference>
<dbReference type="STRING" id="155417.A0A4Q4SUA9"/>
<dbReference type="Pfam" id="PF00067">
    <property type="entry name" value="p450"/>
    <property type="match status" value="2"/>
</dbReference>
<keyword evidence="5 6" id="KW-0408">Iron</keyword>
<organism evidence="8 9">
    <name type="scientific">Monosporascus ibericus</name>
    <dbReference type="NCBI Taxonomy" id="155417"/>
    <lineage>
        <taxon>Eukaryota</taxon>
        <taxon>Fungi</taxon>
        <taxon>Dikarya</taxon>
        <taxon>Ascomycota</taxon>
        <taxon>Pezizomycotina</taxon>
        <taxon>Sordariomycetes</taxon>
        <taxon>Xylariomycetidae</taxon>
        <taxon>Xylariales</taxon>
        <taxon>Xylariales incertae sedis</taxon>
        <taxon>Monosporascus</taxon>
    </lineage>
</organism>
<sequence length="589" mass="66329">MTAHVIPAKWTTAFTPSSMLILGVVLAIAYAAYRRALPKPIPGIPYVEESAKRLLGDLPRIAELQKAGKKPSDLYFETVRLTKSPISQMFFLPFGKPMVIVSDFRETQDLVTARSKDLERGSYNNETFGGVMPEHFISMNTSDPRFKVTRGLTNDLMTPRFLNEVSAPEIYRKMRHFVDMWRFKAQAADGRAFKAYEDLNFLSYDIVTAAALGIDDSESETVQHLRSLRSDMPPRSPSEVPTEGEFRFPDFSPSDLMASLLTLVEAVGNSFAKPSPKLFHALNNLRPAMRKAWSDRKRILQQHIDNASARLNREGDNFKPVAALDYMVAREVSSAKKEGRRPDLSSRRLHDILFVYLAAGQDTTHSVMTFLVKQLGAQQKAQSKLGQSLRDAYPSAAAECRQPMLSEILQAHVPYLEAFIEEVLRLNTPIAGVSQQTVRDTTVLGHVIPKGTQLLFLAEGPSFHGPMFPVAEESRSESSQKHADAMLGEWVDGAEFRPERWLRKPREGGEEGNLVFDPKAGPFMTFSLGPRMCWGRRLAYLELRLVVTLLVWNFEFLPIPPELDNWDTYDLLIHKPRSCLVRLSSALEA</sequence>
<evidence type="ECO:0000256" key="6">
    <source>
        <dbReference type="PIRSR" id="PIRSR602401-1"/>
    </source>
</evidence>
<feature type="transmembrane region" description="Helical" evidence="7">
    <location>
        <begin position="12"/>
        <end position="33"/>
    </location>
</feature>
<dbReference type="GO" id="GO:0016705">
    <property type="term" value="F:oxidoreductase activity, acting on paired donors, with incorporation or reduction of molecular oxygen"/>
    <property type="evidence" value="ECO:0007669"/>
    <property type="project" value="InterPro"/>
</dbReference>
<evidence type="ECO:0000256" key="5">
    <source>
        <dbReference type="ARBA" id="ARBA00023004"/>
    </source>
</evidence>